<keyword evidence="4 7" id="KW-0812">Transmembrane</keyword>
<reference evidence="9" key="1">
    <citation type="submission" date="2020-05" db="EMBL/GenBank/DDBJ databases">
        <title>WGS assembly of Panicum virgatum.</title>
        <authorList>
            <person name="Lovell J.T."/>
            <person name="Jenkins J."/>
            <person name="Shu S."/>
            <person name="Juenger T.E."/>
            <person name="Schmutz J."/>
        </authorList>
    </citation>
    <scope>NUCLEOTIDE SEQUENCE</scope>
    <source>
        <strain evidence="9">AP13</strain>
    </source>
</reference>
<feature type="transmembrane region" description="Helical" evidence="7">
    <location>
        <begin position="121"/>
        <end position="143"/>
    </location>
</feature>
<evidence type="ECO:0000256" key="4">
    <source>
        <dbReference type="ARBA" id="ARBA00022692"/>
    </source>
</evidence>
<name>A0A8T0N4F4_PANVG</name>
<dbReference type="GO" id="GO:0016020">
    <property type="term" value="C:membrane"/>
    <property type="evidence" value="ECO:0007669"/>
    <property type="project" value="UniProtKB-SubCell"/>
</dbReference>
<keyword evidence="3" id="KW-0813">Transport</keyword>
<dbReference type="PANTHER" id="PTHR48042">
    <property type="entry name" value="ABC TRANSPORTER G FAMILY MEMBER 11"/>
    <property type="match status" value="1"/>
</dbReference>
<comment type="caution">
    <text evidence="9">The sequence shown here is derived from an EMBL/GenBank/DDBJ whole genome shotgun (WGS) entry which is preliminary data.</text>
</comment>
<evidence type="ECO:0000256" key="2">
    <source>
        <dbReference type="ARBA" id="ARBA00005814"/>
    </source>
</evidence>
<dbReference type="GO" id="GO:0140359">
    <property type="term" value="F:ABC-type transporter activity"/>
    <property type="evidence" value="ECO:0007669"/>
    <property type="project" value="InterPro"/>
</dbReference>
<dbReference type="Proteomes" id="UP000823388">
    <property type="component" value="Chromosome 9K"/>
</dbReference>
<comment type="subcellular location">
    <subcellularLocation>
        <location evidence="1">Membrane</location>
        <topology evidence="1">Multi-pass membrane protein</topology>
    </subcellularLocation>
</comment>
<feature type="transmembrane region" description="Helical" evidence="7">
    <location>
        <begin position="318"/>
        <end position="339"/>
    </location>
</feature>
<feature type="transmembrane region" description="Helical" evidence="7">
    <location>
        <begin position="97"/>
        <end position="115"/>
    </location>
</feature>
<keyword evidence="5 7" id="KW-1133">Transmembrane helix</keyword>
<organism evidence="9 10">
    <name type="scientific">Panicum virgatum</name>
    <name type="common">Blackwell switchgrass</name>
    <dbReference type="NCBI Taxonomy" id="38727"/>
    <lineage>
        <taxon>Eukaryota</taxon>
        <taxon>Viridiplantae</taxon>
        <taxon>Streptophyta</taxon>
        <taxon>Embryophyta</taxon>
        <taxon>Tracheophyta</taxon>
        <taxon>Spermatophyta</taxon>
        <taxon>Magnoliopsida</taxon>
        <taxon>Liliopsida</taxon>
        <taxon>Poales</taxon>
        <taxon>Poaceae</taxon>
        <taxon>PACMAD clade</taxon>
        <taxon>Panicoideae</taxon>
        <taxon>Panicodae</taxon>
        <taxon>Paniceae</taxon>
        <taxon>Panicinae</taxon>
        <taxon>Panicum</taxon>
        <taxon>Panicum sect. Hiantes</taxon>
    </lineage>
</organism>
<evidence type="ECO:0000256" key="1">
    <source>
        <dbReference type="ARBA" id="ARBA00004141"/>
    </source>
</evidence>
<comment type="similarity">
    <text evidence="2">Belongs to the ABC transporter superfamily. ABCG family. Eye pigment precursor importer (TC 3.A.1.204) subfamily.</text>
</comment>
<evidence type="ECO:0000256" key="7">
    <source>
        <dbReference type="SAM" id="Phobius"/>
    </source>
</evidence>
<feature type="transmembrane region" description="Helical" evidence="7">
    <location>
        <begin position="164"/>
        <end position="194"/>
    </location>
</feature>
<sequence length="366" mass="41534">MIYNLLLLLPMRFGSSPDIDLELSIWCGIVKASRIIVCITFTKAYDSSSFSPQCGVMQEGPYLKSKGRASDAIRIVVLTWRSLLIMSRDWKYYWSRLALYMFIALSIGTIFSDIGHSLSSVMVRVSAIFAFVSFVILLSFSGVPAHIDEVKIYCHEETNRHSGAMVFLLGQLLSSIPFVFLVSISSSLVFYYLIGLRNEFSLLMYFVVTIFMCLLANEALMMIVAYIWLETHKCTLTLACLYVIMMLVAGYFRKRETLPYAVWTYPLSFISFHTYTVQGLVENEYVGTWFAVGEIRSIPGVQAVRGSYDISSSGNAKWVNLLVLLVMAIGYRIVLYVLLRLNVRKQVGKWRAWWCRIHRGAGAGAK</sequence>
<feature type="transmembrane region" description="Helical" evidence="7">
    <location>
        <begin position="236"/>
        <end position="253"/>
    </location>
</feature>
<gene>
    <name evidence="9" type="ORF">PVAP13_9KG023800</name>
</gene>
<evidence type="ECO:0000259" key="8">
    <source>
        <dbReference type="Pfam" id="PF01061"/>
    </source>
</evidence>
<proteinExistence type="inferred from homology"/>
<evidence type="ECO:0000256" key="6">
    <source>
        <dbReference type="ARBA" id="ARBA00023136"/>
    </source>
</evidence>
<dbReference type="InterPro" id="IPR013525">
    <property type="entry name" value="ABC2_TM"/>
</dbReference>
<keyword evidence="10" id="KW-1185">Reference proteome</keyword>
<keyword evidence="6 7" id="KW-0472">Membrane</keyword>
<feature type="transmembrane region" description="Helical" evidence="7">
    <location>
        <begin position="200"/>
        <end position="229"/>
    </location>
</feature>
<evidence type="ECO:0000256" key="5">
    <source>
        <dbReference type="ARBA" id="ARBA00022989"/>
    </source>
</evidence>
<evidence type="ECO:0000313" key="10">
    <source>
        <dbReference type="Proteomes" id="UP000823388"/>
    </source>
</evidence>
<accession>A0A8T0N4F4</accession>
<feature type="domain" description="ABC-2 type transporter transmembrane" evidence="8">
    <location>
        <begin position="75"/>
        <end position="285"/>
    </location>
</feature>
<protein>
    <recommendedName>
        <fullName evidence="8">ABC-2 type transporter transmembrane domain-containing protein</fullName>
    </recommendedName>
</protein>
<dbReference type="Pfam" id="PF01061">
    <property type="entry name" value="ABC2_membrane"/>
    <property type="match status" value="1"/>
</dbReference>
<dbReference type="EMBL" id="CM029053">
    <property type="protein sequence ID" value="KAG2544360.1"/>
    <property type="molecule type" value="Genomic_DNA"/>
</dbReference>
<evidence type="ECO:0000313" key="9">
    <source>
        <dbReference type="EMBL" id="KAG2544360.1"/>
    </source>
</evidence>
<dbReference type="PANTHER" id="PTHR48042:SF12">
    <property type="entry name" value="ABC TRANSPORTER G FAMILY MEMBER 3"/>
    <property type="match status" value="1"/>
</dbReference>
<dbReference type="InterPro" id="IPR052215">
    <property type="entry name" value="Plant_ABCG"/>
</dbReference>
<dbReference type="AlphaFoldDB" id="A0A8T0N4F4"/>
<evidence type="ECO:0000256" key="3">
    <source>
        <dbReference type="ARBA" id="ARBA00022448"/>
    </source>
</evidence>